<dbReference type="Proteomes" id="UP000013827">
    <property type="component" value="Unassembled WGS sequence"/>
</dbReference>
<dbReference type="GO" id="GO:0005634">
    <property type="term" value="C:nucleus"/>
    <property type="evidence" value="ECO:0007669"/>
    <property type="project" value="TreeGrafter"/>
</dbReference>
<protein>
    <recommendedName>
        <fullName evidence="3">Serine hydrolase domain-containing protein</fullName>
    </recommendedName>
</protein>
<keyword evidence="5" id="KW-1185">Reference proteome</keyword>
<dbReference type="PANTHER" id="PTHR48070">
    <property type="entry name" value="ESTERASE OVCA2"/>
    <property type="match status" value="1"/>
</dbReference>
<reference evidence="5" key="1">
    <citation type="journal article" date="2013" name="Nature">
        <title>Pan genome of the phytoplankton Emiliania underpins its global distribution.</title>
        <authorList>
            <person name="Read B.A."/>
            <person name="Kegel J."/>
            <person name="Klute M.J."/>
            <person name="Kuo A."/>
            <person name="Lefebvre S.C."/>
            <person name="Maumus F."/>
            <person name="Mayer C."/>
            <person name="Miller J."/>
            <person name="Monier A."/>
            <person name="Salamov A."/>
            <person name="Young J."/>
            <person name="Aguilar M."/>
            <person name="Claverie J.M."/>
            <person name="Frickenhaus S."/>
            <person name="Gonzalez K."/>
            <person name="Herman E.K."/>
            <person name="Lin Y.C."/>
            <person name="Napier J."/>
            <person name="Ogata H."/>
            <person name="Sarno A.F."/>
            <person name="Shmutz J."/>
            <person name="Schroeder D."/>
            <person name="de Vargas C."/>
            <person name="Verret F."/>
            <person name="von Dassow P."/>
            <person name="Valentin K."/>
            <person name="Van de Peer Y."/>
            <person name="Wheeler G."/>
            <person name="Dacks J.B."/>
            <person name="Delwiche C.F."/>
            <person name="Dyhrman S.T."/>
            <person name="Glockner G."/>
            <person name="John U."/>
            <person name="Richards T."/>
            <person name="Worden A.Z."/>
            <person name="Zhang X."/>
            <person name="Grigoriev I.V."/>
            <person name="Allen A.E."/>
            <person name="Bidle K."/>
            <person name="Borodovsky M."/>
            <person name="Bowler C."/>
            <person name="Brownlee C."/>
            <person name="Cock J.M."/>
            <person name="Elias M."/>
            <person name="Gladyshev V.N."/>
            <person name="Groth M."/>
            <person name="Guda C."/>
            <person name="Hadaegh A."/>
            <person name="Iglesias-Rodriguez M.D."/>
            <person name="Jenkins J."/>
            <person name="Jones B.M."/>
            <person name="Lawson T."/>
            <person name="Leese F."/>
            <person name="Lindquist E."/>
            <person name="Lobanov A."/>
            <person name="Lomsadze A."/>
            <person name="Malik S.B."/>
            <person name="Marsh M.E."/>
            <person name="Mackinder L."/>
            <person name="Mock T."/>
            <person name="Mueller-Roeber B."/>
            <person name="Pagarete A."/>
            <person name="Parker M."/>
            <person name="Probert I."/>
            <person name="Quesneville H."/>
            <person name="Raines C."/>
            <person name="Rensing S.A."/>
            <person name="Riano-Pachon D.M."/>
            <person name="Richier S."/>
            <person name="Rokitta S."/>
            <person name="Shiraiwa Y."/>
            <person name="Soanes D.M."/>
            <person name="van der Giezen M."/>
            <person name="Wahlund T.M."/>
            <person name="Williams B."/>
            <person name="Wilson W."/>
            <person name="Wolfe G."/>
            <person name="Wurch L.L."/>
        </authorList>
    </citation>
    <scope>NUCLEOTIDE SEQUENCE</scope>
</reference>
<dbReference type="PaxDb" id="2903-EOD41212"/>
<organism evidence="4 5">
    <name type="scientific">Emiliania huxleyi (strain CCMP1516)</name>
    <dbReference type="NCBI Taxonomy" id="280463"/>
    <lineage>
        <taxon>Eukaryota</taxon>
        <taxon>Haptista</taxon>
        <taxon>Haptophyta</taxon>
        <taxon>Prymnesiophyceae</taxon>
        <taxon>Isochrysidales</taxon>
        <taxon>Noelaerhabdaceae</taxon>
        <taxon>Emiliania</taxon>
    </lineage>
</organism>
<dbReference type="GO" id="GO:0005737">
    <property type="term" value="C:cytoplasm"/>
    <property type="evidence" value="ECO:0007669"/>
    <property type="project" value="TreeGrafter"/>
</dbReference>
<dbReference type="InterPro" id="IPR050593">
    <property type="entry name" value="LovG"/>
</dbReference>
<dbReference type="InterPro" id="IPR029058">
    <property type="entry name" value="AB_hydrolase_fold"/>
</dbReference>
<dbReference type="Pfam" id="PF03959">
    <property type="entry name" value="FSH1"/>
    <property type="match status" value="1"/>
</dbReference>
<feature type="domain" description="Serine hydrolase" evidence="3">
    <location>
        <begin position="11"/>
        <end position="304"/>
    </location>
</feature>
<dbReference type="GeneID" id="17286482"/>
<dbReference type="Gene3D" id="3.40.50.1820">
    <property type="entry name" value="alpha/beta hydrolase"/>
    <property type="match status" value="1"/>
</dbReference>
<reference evidence="4" key="2">
    <citation type="submission" date="2024-10" db="UniProtKB">
        <authorList>
            <consortium name="EnsemblProtists"/>
        </authorList>
    </citation>
    <scope>IDENTIFICATION</scope>
</reference>
<dbReference type="AlphaFoldDB" id="A0A0D3KZM7"/>
<keyword evidence="1" id="KW-0378">Hydrolase</keyword>
<dbReference type="RefSeq" id="XP_005793641.1">
    <property type="nucleotide sequence ID" value="XM_005793584.1"/>
</dbReference>
<evidence type="ECO:0000313" key="5">
    <source>
        <dbReference type="Proteomes" id="UP000013827"/>
    </source>
</evidence>
<evidence type="ECO:0000256" key="1">
    <source>
        <dbReference type="ARBA" id="ARBA00022801"/>
    </source>
</evidence>
<name>A0A0D3KZM7_EMIH1</name>
<dbReference type="InterPro" id="IPR005645">
    <property type="entry name" value="FSH-like_dom"/>
</dbReference>
<sequence>MSAESADGSRRLRVLCLHGLYQSGPGMEETVNNSSFGQESIKSRFEFVSVSAPPPVLQMLGAGGDYRRWWTSFGGVYYPGQPLIGEPFRDVKVLKQGYGTEEEIVTGILNEEMDETFKFLKDLIETRGPFDGVLGFSMGGFLTSILVPLQLLQQRDGELKKRVEARFNLNRNSADDEISQRCVERTLQAALALAPVLDFKFGVICSGAPNYDVFCRELNLHPQFKSAHEPCSHSTPGTSYAPESVPKDLPKDEMAYPEPFPLLVTADENDFIVPFADTEQLCGLFANTTFLKVSGHSLPTLAHECNTQVVDWMKDRSTS</sequence>
<dbReference type="SUPFAM" id="SSF53474">
    <property type="entry name" value="alpha/beta-Hydrolases"/>
    <property type="match status" value="1"/>
</dbReference>
<proteinExistence type="predicted"/>
<dbReference type="PANTHER" id="PTHR48070:SF6">
    <property type="entry name" value="ESTERASE OVCA2"/>
    <property type="match status" value="1"/>
</dbReference>
<evidence type="ECO:0000256" key="2">
    <source>
        <dbReference type="SAM" id="MobiDB-lite"/>
    </source>
</evidence>
<dbReference type="KEGG" id="ehx:EMIHUDRAFT_199459"/>
<evidence type="ECO:0000313" key="4">
    <source>
        <dbReference type="EnsemblProtists" id="EOD41212"/>
    </source>
</evidence>
<dbReference type="HOGENOM" id="CLU_872719_0_0_1"/>
<dbReference type="GO" id="GO:0016787">
    <property type="term" value="F:hydrolase activity"/>
    <property type="evidence" value="ECO:0007669"/>
    <property type="project" value="UniProtKB-KW"/>
</dbReference>
<dbReference type="EnsemblProtists" id="EOD41212">
    <property type="protein sequence ID" value="EOD41212"/>
    <property type="gene ID" value="EMIHUDRAFT_199459"/>
</dbReference>
<evidence type="ECO:0000259" key="3">
    <source>
        <dbReference type="Pfam" id="PF03959"/>
    </source>
</evidence>
<accession>A0A0D3KZM7</accession>
<feature type="region of interest" description="Disordered" evidence="2">
    <location>
        <begin position="226"/>
        <end position="245"/>
    </location>
</feature>